<dbReference type="InterPro" id="IPR023867">
    <property type="entry name" value="Sulphatase_maturase_rSAM"/>
</dbReference>
<dbReference type="Pfam" id="PF13186">
    <property type="entry name" value="SPASM"/>
    <property type="match status" value="1"/>
</dbReference>
<dbReference type="PROSITE" id="PS51918">
    <property type="entry name" value="RADICAL_SAM"/>
    <property type="match status" value="1"/>
</dbReference>
<reference evidence="9 10" key="1">
    <citation type="journal article" date="2009" name="Proc. Natl. Acad. Sci. U.S.A.">
        <title>The genomic basis of trophic strategy in marine bacteria.</title>
        <authorList>
            <person name="Lauro F.M."/>
            <person name="McDougald D."/>
            <person name="Thomas T."/>
            <person name="Williams T.J."/>
            <person name="Egan S."/>
            <person name="Rice S."/>
            <person name="DeMaere M.Z."/>
            <person name="Ting L."/>
            <person name="Ertan H."/>
            <person name="Johnson J."/>
            <person name="Ferriera S."/>
            <person name="Lapidus A."/>
            <person name="Anderson I."/>
            <person name="Kyrpides N."/>
            <person name="Munk A.C."/>
            <person name="Detter C."/>
            <person name="Han C.S."/>
            <person name="Brown M.V."/>
            <person name="Robb F.T."/>
            <person name="Kjelleberg S."/>
            <person name="Cavicchioli R."/>
        </authorList>
    </citation>
    <scope>NUCLEOTIDE SEQUENCE [LARGE SCALE GENOMIC DNA]</scope>
    <source>
        <strain evidence="10">DSM 13593 / LMG 18877 / RB2256</strain>
    </source>
</reference>
<protein>
    <submittedName>
        <fullName evidence="9">Radical SAM</fullName>
    </submittedName>
</protein>
<dbReference type="Gene3D" id="3.20.20.70">
    <property type="entry name" value="Aldolase class I"/>
    <property type="match status" value="1"/>
</dbReference>
<keyword evidence="4" id="KW-0479">Metal-binding</keyword>
<gene>
    <name evidence="9" type="ordered locus">Sala_1683</name>
</gene>
<dbReference type="GO" id="GO:0046872">
    <property type="term" value="F:metal ion binding"/>
    <property type="evidence" value="ECO:0007669"/>
    <property type="project" value="UniProtKB-KW"/>
</dbReference>
<feature type="domain" description="Radical SAM core" evidence="8">
    <location>
        <begin position="101"/>
        <end position="327"/>
    </location>
</feature>
<dbReference type="PANTHER" id="PTHR43273:SF3">
    <property type="entry name" value="ANAEROBIC SULFATASE-MATURATING ENZYME HOMOLOG ASLB-RELATED"/>
    <property type="match status" value="1"/>
</dbReference>
<dbReference type="InterPro" id="IPR000385">
    <property type="entry name" value="MoaA_NifB_PqqE_Fe-S-bd_CS"/>
</dbReference>
<keyword evidence="3" id="KW-0949">S-adenosyl-L-methionine</keyword>
<dbReference type="SUPFAM" id="SSF102114">
    <property type="entry name" value="Radical SAM enzymes"/>
    <property type="match status" value="1"/>
</dbReference>
<dbReference type="NCBIfam" id="TIGR04085">
    <property type="entry name" value="rSAM_more_4Fe4S"/>
    <property type="match status" value="1"/>
</dbReference>
<dbReference type="PROSITE" id="PS01305">
    <property type="entry name" value="MOAA_NIFB_PQQE"/>
    <property type="match status" value="1"/>
</dbReference>
<sequence>MPLEAAPTDGLPADVRQALRAKPALRPAGCDGAAALAALGETQRRLRTRLASAEARAFDQLIHLGAAPASGLAMVPAAALGLTDPAFAAAEPADRAAPPTGLGSLVLIAKLTRHCNLRCTYCTDWREGPGNRMTAATQALMVRRVAEDRSVATARFIWHGGEPSLLGVRRMLGFLWLQARLRRPGQDFTNSIQTNAAALPDPVVALWRLFDFKVSVSLDGPRAIHDRQRRTARGSASFDAVIDGIARLREAGVFAGVLIVVTPEVAACPVEKLVGELVDAGIHAAGFLPVRPDAGTGEGPYLPPAAFADFLIRLFDLLRTRPDLRFDVREIDALHAAWQRQATGFCELNGPCLGGYFGIEPDGTVRHCDKFLGSADHALGNLAERSFADIRASAEMTALKQREAERWLRLRTCRWYGHCKGWCPHESHIAARRGAAGRCCGLAPVFDHFETLAGAERQRA</sequence>
<dbReference type="Pfam" id="PF04055">
    <property type="entry name" value="Radical_SAM"/>
    <property type="match status" value="1"/>
</dbReference>
<name>Q1GSH6_SPHAL</name>
<evidence type="ECO:0000256" key="5">
    <source>
        <dbReference type="ARBA" id="ARBA00023004"/>
    </source>
</evidence>
<dbReference type="SFLD" id="SFLDG01386">
    <property type="entry name" value="main_SPASM_domain-containing"/>
    <property type="match status" value="1"/>
</dbReference>
<dbReference type="HOGENOM" id="CLU_594346_0_0_5"/>
<organism evidence="9 10">
    <name type="scientific">Sphingopyxis alaskensis (strain DSM 13593 / LMG 18877 / RB2256)</name>
    <name type="common">Sphingomonas alaskensis</name>
    <dbReference type="NCBI Taxonomy" id="317655"/>
    <lineage>
        <taxon>Bacteria</taxon>
        <taxon>Pseudomonadati</taxon>
        <taxon>Pseudomonadota</taxon>
        <taxon>Alphaproteobacteria</taxon>
        <taxon>Sphingomonadales</taxon>
        <taxon>Sphingomonadaceae</taxon>
        <taxon>Sphingopyxis</taxon>
    </lineage>
</organism>
<dbReference type="PANTHER" id="PTHR43273">
    <property type="entry name" value="ANAEROBIC SULFATASE-MATURATING ENZYME HOMOLOG ASLB-RELATED"/>
    <property type="match status" value="1"/>
</dbReference>
<dbReference type="InterPro" id="IPR007197">
    <property type="entry name" value="rSAM"/>
</dbReference>
<evidence type="ECO:0000256" key="1">
    <source>
        <dbReference type="ARBA" id="ARBA00001966"/>
    </source>
</evidence>
<evidence type="ECO:0000256" key="7">
    <source>
        <dbReference type="ARBA" id="ARBA00023601"/>
    </source>
</evidence>
<evidence type="ECO:0000313" key="9">
    <source>
        <dbReference type="EMBL" id="ABF53396.1"/>
    </source>
</evidence>
<dbReference type="SFLD" id="SFLDS00029">
    <property type="entry name" value="Radical_SAM"/>
    <property type="match status" value="1"/>
</dbReference>
<dbReference type="eggNOG" id="COG0641">
    <property type="taxonomic scope" value="Bacteria"/>
</dbReference>
<evidence type="ECO:0000256" key="6">
    <source>
        <dbReference type="ARBA" id="ARBA00023014"/>
    </source>
</evidence>
<dbReference type="AlphaFoldDB" id="Q1GSH6"/>
<dbReference type="STRING" id="317655.Sala_1683"/>
<dbReference type="GO" id="GO:0051539">
    <property type="term" value="F:4 iron, 4 sulfur cluster binding"/>
    <property type="evidence" value="ECO:0007669"/>
    <property type="project" value="UniProtKB-KW"/>
</dbReference>
<keyword evidence="6" id="KW-0411">Iron-sulfur</keyword>
<dbReference type="InterPro" id="IPR058240">
    <property type="entry name" value="rSAM_sf"/>
</dbReference>
<dbReference type="CDD" id="cd01335">
    <property type="entry name" value="Radical_SAM"/>
    <property type="match status" value="1"/>
</dbReference>
<dbReference type="EMBL" id="CP000356">
    <property type="protein sequence ID" value="ABF53396.1"/>
    <property type="molecule type" value="Genomic_DNA"/>
</dbReference>
<evidence type="ECO:0000256" key="2">
    <source>
        <dbReference type="ARBA" id="ARBA00022485"/>
    </source>
</evidence>
<keyword evidence="2" id="KW-0004">4Fe-4S</keyword>
<comment type="cofactor">
    <cofactor evidence="1">
        <name>[4Fe-4S] cluster</name>
        <dbReference type="ChEBI" id="CHEBI:49883"/>
    </cofactor>
</comment>
<proteinExistence type="inferred from homology"/>
<dbReference type="GO" id="GO:0016491">
    <property type="term" value="F:oxidoreductase activity"/>
    <property type="evidence" value="ECO:0007669"/>
    <property type="project" value="InterPro"/>
</dbReference>
<evidence type="ECO:0000313" key="10">
    <source>
        <dbReference type="Proteomes" id="UP000006578"/>
    </source>
</evidence>
<dbReference type="SFLD" id="SFLDG01067">
    <property type="entry name" value="SPASM/twitch_domain_containing"/>
    <property type="match status" value="1"/>
</dbReference>
<keyword evidence="5" id="KW-0408">Iron</keyword>
<evidence type="ECO:0000256" key="4">
    <source>
        <dbReference type="ARBA" id="ARBA00022723"/>
    </source>
</evidence>
<keyword evidence="10" id="KW-1185">Reference proteome</keyword>
<comment type="similarity">
    <text evidence="7">Belongs to the radical SAM superfamily. Anaerobic sulfatase-maturating enzyme family.</text>
</comment>
<accession>Q1GSH6</accession>
<dbReference type="KEGG" id="sal:Sala_1683"/>
<evidence type="ECO:0000259" key="8">
    <source>
        <dbReference type="PROSITE" id="PS51918"/>
    </source>
</evidence>
<dbReference type="SFLD" id="SFLDG01072">
    <property type="entry name" value="dehydrogenase_like"/>
    <property type="match status" value="1"/>
</dbReference>
<dbReference type="Proteomes" id="UP000006578">
    <property type="component" value="Chromosome"/>
</dbReference>
<dbReference type="InterPro" id="IPR023885">
    <property type="entry name" value="4Fe4S-binding_SPASM_dom"/>
</dbReference>
<dbReference type="InterPro" id="IPR013785">
    <property type="entry name" value="Aldolase_TIM"/>
</dbReference>
<evidence type="ECO:0000256" key="3">
    <source>
        <dbReference type="ARBA" id="ARBA00022691"/>
    </source>
</evidence>